<sequence length="148" mass="17517">MEKLKLVVPIRRQENSTFKHIHSYDPEKVEKIKIKDDINRLSCVKELTNIGNDLNNLVKKIKVRRYINLMYQITILKIHLSRLLSKVKNKKKARILNFHMVQRHSLKKTDIHFGSVQNQNSPPKSPNRMNLKMLPRKPNNQYFHKGGV</sequence>
<accession>A0A2P4Z1E7</accession>
<dbReference type="VEuPathDB" id="CryptoDB:CmeUKMEL1_09400"/>
<proteinExistence type="predicted"/>
<reference evidence="2 3" key="1">
    <citation type="submission" date="2014-04" db="EMBL/GenBank/DDBJ databases">
        <title>Comparative Genomics of Cryptosporidium Species.</title>
        <authorList>
            <person name="Silva J.C."/>
            <person name="Su Q."/>
            <person name="Chalmers R."/>
            <person name="Chibucos M.C."/>
            <person name="Elwin K."/>
            <person name="Godinez A."/>
            <person name="Guo F."/>
            <person name="Huynh K."/>
            <person name="Orvis J."/>
            <person name="Ott S."/>
            <person name="Sadzewicz L."/>
            <person name="Sengamalay N."/>
            <person name="Shetty A."/>
            <person name="Sun M."/>
            <person name="Tallon L."/>
            <person name="Xiao L."/>
            <person name="Zhang H."/>
            <person name="Fraser C.M."/>
            <person name="Zhu G."/>
            <person name="Kissinger J."/>
            <person name="Widmer G."/>
        </authorList>
    </citation>
    <scope>NUCLEOTIDE SEQUENCE [LARGE SCALE GENOMIC DNA]</scope>
    <source>
        <strain evidence="2 3">UKMEL1</strain>
    </source>
</reference>
<gene>
    <name evidence="2" type="ORF">CmeUKMEL1_09400</name>
</gene>
<dbReference type="EMBL" id="JIBK01000024">
    <property type="protein sequence ID" value="POM83839.1"/>
    <property type="molecule type" value="Genomic_DNA"/>
</dbReference>
<name>A0A2P4Z1E7_9CRYT</name>
<keyword evidence="3" id="KW-1185">Reference proteome</keyword>
<dbReference type="Proteomes" id="UP000236928">
    <property type="component" value="Unassembled WGS sequence"/>
</dbReference>
<comment type="caution">
    <text evidence="2">The sequence shown here is derived from an EMBL/GenBank/DDBJ whole genome shotgun (WGS) entry which is preliminary data.</text>
</comment>
<feature type="region of interest" description="Disordered" evidence="1">
    <location>
        <begin position="114"/>
        <end position="138"/>
    </location>
</feature>
<organism evidence="2 3">
    <name type="scientific">Cryptosporidium meleagridis</name>
    <dbReference type="NCBI Taxonomy" id="93969"/>
    <lineage>
        <taxon>Eukaryota</taxon>
        <taxon>Sar</taxon>
        <taxon>Alveolata</taxon>
        <taxon>Apicomplexa</taxon>
        <taxon>Conoidasida</taxon>
        <taxon>Coccidia</taxon>
        <taxon>Eucoccidiorida</taxon>
        <taxon>Eimeriorina</taxon>
        <taxon>Cryptosporidiidae</taxon>
        <taxon>Cryptosporidium</taxon>
    </lineage>
</organism>
<dbReference type="AlphaFoldDB" id="A0A2P4Z1E7"/>
<evidence type="ECO:0000256" key="1">
    <source>
        <dbReference type="SAM" id="MobiDB-lite"/>
    </source>
</evidence>
<dbReference type="OrthoDB" id="342284at2759"/>
<evidence type="ECO:0000313" key="3">
    <source>
        <dbReference type="Proteomes" id="UP000236928"/>
    </source>
</evidence>
<evidence type="ECO:0000313" key="2">
    <source>
        <dbReference type="EMBL" id="POM83839.1"/>
    </source>
</evidence>
<protein>
    <submittedName>
        <fullName evidence="2">Uncharacterized protein</fullName>
    </submittedName>
</protein>